<feature type="compositionally biased region" description="Basic and acidic residues" evidence="4">
    <location>
        <begin position="404"/>
        <end position="425"/>
    </location>
</feature>
<feature type="region of interest" description="Disordered" evidence="4">
    <location>
        <begin position="551"/>
        <end position="583"/>
    </location>
</feature>
<keyword evidence="7" id="KW-1185">Reference proteome</keyword>
<feature type="compositionally biased region" description="Basic and acidic residues" evidence="4">
    <location>
        <begin position="572"/>
        <end position="581"/>
    </location>
</feature>
<feature type="compositionally biased region" description="Polar residues" evidence="4">
    <location>
        <begin position="624"/>
        <end position="635"/>
    </location>
</feature>
<feature type="compositionally biased region" description="Basic and acidic residues" evidence="4">
    <location>
        <begin position="712"/>
        <end position="730"/>
    </location>
</feature>
<evidence type="ECO:0000256" key="4">
    <source>
        <dbReference type="SAM" id="MobiDB-lite"/>
    </source>
</evidence>
<sequence length="816" mass="89694">MVRSSSACFKIIACGGDSSDKDELERTESKGSTDKRGWSFRKRSARHRVLSNTVSLELPSTGNKESPEVNSADFSVQANPSINEKSSLPQWKDEAPPFSSKTPVPKESGGLHSIEKANNIENTMNIENPIDIYSNIPESAVVEIQTAIRTYLAQRTVYKLKNVVKLQAAVRGHLVRKHAVGTLRCVQAIVKMQALVRARRARQSPETKPVDKEHSLNEAHKVYHSSTEKLLTNGFARQLLEAKPKVKPMHIKCDPSKPNSAWQWLERWMAVYSTNTSQTEKTTSIPENPKEVEDTKLSVSGGREGILDFADVKSDNEDAEKSVEIVEESIAHSAYEFNFQPHPTLPMACFATSAEDNAKAPRDDDADQISTEDFTANNGKILAEAADSVSTQSNMTTQACPGFETDKPELEKERPKPEVDWEKSKRTIKRAAPEQLETEGKKFGFGTRKPISPAFAAVQSKFEELGGNSSSTRSISSYHDVGMEPRLESPSAGAESVTSVAKTKEYGFTEDSVINDSRVQTTASECGTELSVTSTLDSPDRLEVESALPVPDIMDSDKVSSDPNVSYQKLDVSNHETEVKKTSPLTEVLASSYGILPGQMDEAYGDSADLAPHVESTVEEMQSLEPTASDLQIQLESIRDQPVDKSSPDGSPRSHITFPDSQQGTPSSQVSANTKRSKSDNSKPKRKAHLVGTRSPSNLNHDSGARSSTDNMQKDLKNGKRRNSLDHESRVSSGSNSLPSYMQATESARAKINSHSSPKSSPDVQDKEIYNKKRHSLPATNGKQGSPRMQRSMSQAQQNVKGNGTHSPHTERKWQR</sequence>
<feature type="compositionally biased region" description="Polar residues" evidence="4">
    <location>
        <begin position="388"/>
        <end position="399"/>
    </location>
</feature>
<comment type="subunit">
    <text evidence="3">Binds to multiple calmodulin (CaM) in the presence of Ca(2+) and CaM-like proteins.</text>
</comment>
<reference evidence="6 7" key="1">
    <citation type="submission" date="2021-07" db="EMBL/GenBank/DDBJ databases">
        <title>The Aristolochia fimbriata genome: insights into angiosperm evolution, floral development and chemical biosynthesis.</title>
        <authorList>
            <person name="Jiao Y."/>
        </authorList>
    </citation>
    <scope>NUCLEOTIDE SEQUENCE [LARGE SCALE GENOMIC DNA]</scope>
    <source>
        <strain evidence="6">IBCAS-2021</strain>
        <tissue evidence="6">Leaf</tissue>
    </source>
</reference>
<evidence type="ECO:0000313" key="7">
    <source>
        <dbReference type="Proteomes" id="UP000825729"/>
    </source>
</evidence>
<proteinExistence type="inferred from homology"/>
<evidence type="ECO:0000313" key="6">
    <source>
        <dbReference type="EMBL" id="KAG9443060.1"/>
    </source>
</evidence>
<comment type="similarity">
    <text evidence="2">Belongs to the IQD family.</text>
</comment>
<accession>A0AAV7E2D2</accession>
<dbReference type="PANTHER" id="PTHR32295">
    <property type="entry name" value="IQ-DOMAIN 5-RELATED"/>
    <property type="match status" value="1"/>
</dbReference>
<dbReference type="Pfam" id="PF00612">
    <property type="entry name" value="IQ"/>
    <property type="match status" value="1"/>
</dbReference>
<feature type="compositionally biased region" description="Polar residues" evidence="4">
    <location>
        <begin position="778"/>
        <end position="807"/>
    </location>
</feature>
<dbReference type="AlphaFoldDB" id="A0AAV7E2D2"/>
<feature type="compositionally biased region" description="Basic and acidic residues" evidence="4">
    <location>
        <begin position="18"/>
        <end position="37"/>
    </location>
</feature>
<feature type="compositionally biased region" description="Polar residues" evidence="4">
    <location>
        <begin position="753"/>
        <end position="763"/>
    </location>
</feature>
<feature type="domain" description="DUF4005" evidence="5">
    <location>
        <begin position="724"/>
        <end position="798"/>
    </location>
</feature>
<feature type="compositionally biased region" description="Basic and acidic residues" evidence="4">
    <location>
        <begin position="637"/>
        <end position="647"/>
    </location>
</feature>
<evidence type="ECO:0000256" key="1">
    <source>
        <dbReference type="ARBA" id="ARBA00022860"/>
    </source>
</evidence>
<feature type="compositionally biased region" description="Polar residues" evidence="4">
    <location>
        <begin position="52"/>
        <end position="89"/>
    </location>
</feature>
<feature type="region of interest" description="Disordered" evidence="4">
    <location>
        <begin position="388"/>
        <end position="425"/>
    </location>
</feature>
<dbReference type="InterPro" id="IPR025064">
    <property type="entry name" value="DUF4005"/>
</dbReference>
<feature type="compositionally biased region" description="Polar residues" evidence="4">
    <location>
        <begin position="731"/>
        <end position="746"/>
    </location>
</feature>
<dbReference type="Gene3D" id="1.20.5.190">
    <property type="match status" value="1"/>
</dbReference>
<feature type="region of interest" description="Disordered" evidence="4">
    <location>
        <begin position="15"/>
        <end position="39"/>
    </location>
</feature>
<feature type="region of interest" description="Disordered" evidence="4">
    <location>
        <begin position="52"/>
        <end position="111"/>
    </location>
</feature>
<protein>
    <recommendedName>
        <fullName evidence="5">DUF4005 domain-containing protein</fullName>
    </recommendedName>
</protein>
<feature type="compositionally biased region" description="Polar residues" evidence="4">
    <location>
        <begin position="659"/>
        <end position="674"/>
    </location>
</feature>
<feature type="region of interest" description="Disordered" evidence="4">
    <location>
        <begin position="519"/>
        <end position="538"/>
    </location>
</feature>
<keyword evidence="1" id="KW-0112">Calmodulin-binding</keyword>
<evidence type="ECO:0000256" key="3">
    <source>
        <dbReference type="ARBA" id="ARBA00024378"/>
    </source>
</evidence>
<feature type="region of interest" description="Disordered" evidence="4">
    <location>
        <begin position="598"/>
        <end position="816"/>
    </location>
</feature>
<dbReference type="Pfam" id="PF13178">
    <property type="entry name" value="DUF4005"/>
    <property type="match status" value="1"/>
</dbReference>
<comment type="caution">
    <text evidence="6">The sequence shown here is derived from an EMBL/GenBank/DDBJ whole genome shotgun (WGS) entry which is preliminary data.</text>
</comment>
<gene>
    <name evidence="6" type="ORF">H6P81_018914</name>
</gene>
<feature type="compositionally biased region" description="Polar residues" evidence="4">
    <location>
        <begin position="519"/>
        <end position="537"/>
    </location>
</feature>
<dbReference type="EMBL" id="JAINDJ010000007">
    <property type="protein sequence ID" value="KAG9443060.1"/>
    <property type="molecule type" value="Genomic_DNA"/>
</dbReference>
<feature type="compositionally biased region" description="Polar residues" evidence="4">
    <location>
        <begin position="694"/>
        <end position="711"/>
    </location>
</feature>
<organism evidence="6 7">
    <name type="scientific">Aristolochia fimbriata</name>
    <name type="common">White veined hardy Dutchman's pipe vine</name>
    <dbReference type="NCBI Taxonomy" id="158543"/>
    <lineage>
        <taxon>Eukaryota</taxon>
        <taxon>Viridiplantae</taxon>
        <taxon>Streptophyta</taxon>
        <taxon>Embryophyta</taxon>
        <taxon>Tracheophyta</taxon>
        <taxon>Spermatophyta</taxon>
        <taxon>Magnoliopsida</taxon>
        <taxon>Magnoliidae</taxon>
        <taxon>Piperales</taxon>
        <taxon>Aristolochiaceae</taxon>
        <taxon>Aristolochia</taxon>
    </lineage>
</organism>
<dbReference type="SMART" id="SM00015">
    <property type="entry name" value="IQ"/>
    <property type="match status" value="2"/>
</dbReference>
<evidence type="ECO:0000256" key="2">
    <source>
        <dbReference type="ARBA" id="ARBA00024341"/>
    </source>
</evidence>
<dbReference type="GO" id="GO:0005516">
    <property type="term" value="F:calmodulin binding"/>
    <property type="evidence" value="ECO:0007669"/>
    <property type="project" value="UniProtKB-KW"/>
</dbReference>
<evidence type="ECO:0000259" key="5">
    <source>
        <dbReference type="Pfam" id="PF13178"/>
    </source>
</evidence>
<name>A0AAV7E2D2_ARIFI</name>
<dbReference type="Proteomes" id="UP000825729">
    <property type="component" value="Unassembled WGS sequence"/>
</dbReference>
<dbReference type="InterPro" id="IPR000048">
    <property type="entry name" value="IQ_motif_EF-hand-BS"/>
</dbReference>
<dbReference type="PANTHER" id="PTHR32295:SF154">
    <property type="entry name" value="PROTEIN IQ-DOMAIN 32"/>
    <property type="match status" value="1"/>
</dbReference>
<dbReference type="PROSITE" id="PS50096">
    <property type="entry name" value="IQ"/>
    <property type="match status" value="2"/>
</dbReference>